<keyword evidence="2" id="KW-1185">Reference proteome</keyword>
<comment type="caution">
    <text evidence="1">The sequence shown here is derived from an EMBL/GenBank/DDBJ whole genome shotgun (WGS) entry which is preliminary data.</text>
</comment>
<proteinExistence type="predicted"/>
<name>A0ABN9UE22_9DINO</name>
<protein>
    <submittedName>
        <fullName evidence="1">Uncharacterized protein</fullName>
    </submittedName>
</protein>
<organism evidence="1 2">
    <name type="scientific">Prorocentrum cordatum</name>
    <dbReference type="NCBI Taxonomy" id="2364126"/>
    <lineage>
        <taxon>Eukaryota</taxon>
        <taxon>Sar</taxon>
        <taxon>Alveolata</taxon>
        <taxon>Dinophyceae</taxon>
        <taxon>Prorocentrales</taxon>
        <taxon>Prorocentraceae</taxon>
        <taxon>Prorocentrum</taxon>
    </lineage>
</organism>
<evidence type="ECO:0000313" key="1">
    <source>
        <dbReference type="EMBL" id="CAK0857700.1"/>
    </source>
</evidence>
<accession>A0ABN9UE22</accession>
<gene>
    <name evidence="1" type="ORF">PCOR1329_LOCUS47719</name>
</gene>
<dbReference type="EMBL" id="CAUYUJ010015749">
    <property type="protein sequence ID" value="CAK0857700.1"/>
    <property type="molecule type" value="Genomic_DNA"/>
</dbReference>
<reference evidence="1" key="1">
    <citation type="submission" date="2023-10" db="EMBL/GenBank/DDBJ databases">
        <authorList>
            <person name="Chen Y."/>
            <person name="Shah S."/>
            <person name="Dougan E. K."/>
            <person name="Thang M."/>
            <person name="Chan C."/>
        </authorList>
    </citation>
    <scope>NUCLEOTIDE SEQUENCE [LARGE SCALE GENOMIC DNA]</scope>
</reference>
<dbReference type="Proteomes" id="UP001189429">
    <property type="component" value="Unassembled WGS sequence"/>
</dbReference>
<sequence>MHRRAVCSAIATSRGSARCHGALISMLPGTKFHNVSSEFLQMASSTPERLIAREARRPRLRGRRALAVPRRQHRRERARVYLFLCVVLRRVPACATPPTDRI</sequence>
<evidence type="ECO:0000313" key="2">
    <source>
        <dbReference type="Proteomes" id="UP001189429"/>
    </source>
</evidence>